<name>A0A2L1GLM1_9BACT</name>
<evidence type="ECO:0000313" key="3">
    <source>
        <dbReference type="Proteomes" id="UP000239867"/>
    </source>
</evidence>
<dbReference type="SUPFAM" id="SSF88713">
    <property type="entry name" value="Glycoside hydrolase/deacetylase"/>
    <property type="match status" value="1"/>
</dbReference>
<feature type="domain" description="NodB homology" evidence="1">
    <location>
        <begin position="164"/>
        <end position="349"/>
    </location>
</feature>
<dbReference type="Pfam" id="PF01522">
    <property type="entry name" value="Polysacc_deac_1"/>
    <property type="match status" value="1"/>
</dbReference>
<dbReference type="PANTHER" id="PTHR10587">
    <property type="entry name" value="GLYCOSYL TRANSFERASE-RELATED"/>
    <property type="match status" value="1"/>
</dbReference>
<dbReference type="PROSITE" id="PS51677">
    <property type="entry name" value="NODB"/>
    <property type="match status" value="1"/>
</dbReference>
<keyword evidence="3" id="KW-1185">Reference proteome</keyword>
<dbReference type="AlphaFoldDB" id="A0A2L1GLM1"/>
<dbReference type="PANTHER" id="PTHR10587:SF137">
    <property type="entry name" value="4-DEOXY-4-FORMAMIDO-L-ARABINOSE-PHOSPHOUNDECAPRENOL DEFORMYLASE ARND-RELATED"/>
    <property type="match status" value="1"/>
</dbReference>
<proteinExistence type="predicted"/>
<dbReference type="EMBL" id="CP021255">
    <property type="protein sequence ID" value="AVD70575.1"/>
    <property type="molecule type" value="Genomic_DNA"/>
</dbReference>
<dbReference type="Gene3D" id="3.20.20.370">
    <property type="entry name" value="Glycoside hydrolase/deacetylase"/>
    <property type="match status" value="1"/>
</dbReference>
<sequence length="372" mass="40098">MARARLRRFSVLPARAPLFCRLPGLRLSERFPLRQRCLSAFGPPASSFWRPVVSAATERVWSPFLVATDAGEHCGSGPAGLRALAGPCRMTGLVRSPGRPLSPAEQCGMAAFALAALLWLCAPFLAVLPLAGFVGACLLAPAFPGWAFFYPVLCHGARGPESAGCIALTFDDGPDPVSTPLLLALLARHGFPATFFVAGRRVRQYPAQLSAILAAGHEIGNHSFTHAPCIMFRGPERLTQEMRLTRRALSRFGVQPAFFRPPVGINVPAYAEALSREQLAAVNFSCRGRDMGNRRVCGLSARMLKRLRPGDIVLLHDRAPRGGSGGLERWLAEVESLCLGIEAKGLRPVLLSELCGLPAHRHSAQAPRHSLP</sequence>
<accession>A0A2L1GLM1</accession>
<reference evidence="2 3" key="1">
    <citation type="journal article" date="2018" name="MBio">
        <title>Insights into the evolution of host association through the isolation and characterization of a novel human periodontal pathobiont, Desulfobulbus oralis.</title>
        <authorList>
            <person name="Cross K.L."/>
            <person name="Chirania P."/>
            <person name="Xiong W."/>
            <person name="Beall C.J."/>
            <person name="Elkins J.G."/>
            <person name="Giannone R.J."/>
            <person name="Griffen A.L."/>
            <person name="Guss A.M."/>
            <person name="Hettich R.L."/>
            <person name="Joshi S.S."/>
            <person name="Mokrzan E.M."/>
            <person name="Martin R.K."/>
            <person name="Zhulin I.B."/>
            <person name="Leys E.J."/>
            <person name="Podar M."/>
        </authorList>
    </citation>
    <scope>NUCLEOTIDE SEQUENCE [LARGE SCALE GENOMIC DNA]</scope>
    <source>
        <strain evidence="2 3">ORNL</strain>
    </source>
</reference>
<dbReference type="CDD" id="cd10917">
    <property type="entry name" value="CE4_NodB_like_6s_7s"/>
    <property type="match status" value="1"/>
</dbReference>
<protein>
    <recommendedName>
        <fullName evidence="1">NodB homology domain-containing protein</fullName>
    </recommendedName>
</protein>
<dbReference type="KEGG" id="deo:CAY53_02995"/>
<dbReference type="GO" id="GO:0005975">
    <property type="term" value="P:carbohydrate metabolic process"/>
    <property type="evidence" value="ECO:0007669"/>
    <property type="project" value="InterPro"/>
</dbReference>
<dbReference type="InterPro" id="IPR011330">
    <property type="entry name" value="Glyco_hydro/deAcase_b/a-brl"/>
</dbReference>
<dbReference type="InterPro" id="IPR002509">
    <property type="entry name" value="NODB_dom"/>
</dbReference>
<gene>
    <name evidence="2" type="ORF">CAY53_02995</name>
</gene>
<dbReference type="GO" id="GO:0016810">
    <property type="term" value="F:hydrolase activity, acting on carbon-nitrogen (but not peptide) bonds"/>
    <property type="evidence" value="ECO:0007669"/>
    <property type="project" value="InterPro"/>
</dbReference>
<evidence type="ECO:0000313" key="2">
    <source>
        <dbReference type="EMBL" id="AVD70575.1"/>
    </source>
</evidence>
<evidence type="ECO:0000259" key="1">
    <source>
        <dbReference type="PROSITE" id="PS51677"/>
    </source>
</evidence>
<dbReference type="OrthoDB" id="5352625at2"/>
<organism evidence="2 3">
    <name type="scientific">Desulfobulbus oralis</name>
    <dbReference type="NCBI Taxonomy" id="1986146"/>
    <lineage>
        <taxon>Bacteria</taxon>
        <taxon>Pseudomonadati</taxon>
        <taxon>Thermodesulfobacteriota</taxon>
        <taxon>Desulfobulbia</taxon>
        <taxon>Desulfobulbales</taxon>
        <taxon>Desulfobulbaceae</taxon>
        <taxon>Desulfobulbus</taxon>
    </lineage>
</organism>
<dbReference type="Proteomes" id="UP000239867">
    <property type="component" value="Chromosome"/>
</dbReference>
<dbReference type="InterPro" id="IPR050248">
    <property type="entry name" value="Polysacc_deacetylase_ArnD"/>
</dbReference>